<dbReference type="PANTHER" id="PTHR42748:SF11">
    <property type="entry name" value="NMRA-LIKE DOMAIN-CONTAINING PROTEIN"/>
    <property type="match status" value="1"/>
</dbReference>
<evidence type="ECO:0000256" key="1">
    <source>
        <dbReference type="ARBA" id="ARBA00006328"/>
    </source>
</evidence>
<dbReference type="InterPro" id="IPR036291">
    <property type="entry name" value="NAD(P)-bd_dom_sf"/>
</dbReference>
<proteinExistence type="inferred from homology"/>
<evidence type="ECO:0000259" key="4">
    <source>
        <dbReference type="Pfam" id="PF05368"/>
    </source>
</evidence>
<dbReference type="InParanoid" id="C8VN93"/>
<dbReference type="Proteomes" id="UP000000560">
    <property type="component" value="Chromosome VII"/>
</dbReference>
<dbReference type="EMBL" id="BN001307">
    <property type="protein sequence ID" value="CBF85192.1"/>
    <property type="molecule type" value="Genomic_DNA"/>
</dbReference>
<dbReference type="Gene3D" id="3.40.50.720">
    <property type="entry name" value="NAD(P)-binding Rossmann-like Domain"/>
    <property type="match status" value="1"/>
</dbReference>
<keyword evidence="3" id="KW-0732">Signal</keyword>
<feature type="signal peptide" evidence="3">
    <location>
        <begin position="1"/>
        <end position="23"/>
    </location>
</feature>
<dbReference type="OMA" id="GADCCFL"/>
<gene>
    <name evidence="5" type="ORF">ANIA_01600</name>
</gene>
<dbReference type="SUPFAM" id="SSF51735">
    <property type="entry name" value="NAD(P)-binding Rossmann-fold domains"/>
    <property type="match status" value="1"/>
</dbReference>
<dbReference type="OrthoDB" id="3358371at2759"/>
<dbReference type="PANTHER" id="PTHR42748">
    <property type="entry name" value="NITROGEN METABOLITE REPRESSION PROTEIN NMRA FAMILY MEMBER"/>
    <property type="match status" value="1"/>
</dbReference>
<evidence type="ECO:0000313" key="5">
    <source>
        <dbReference type="EMBL" id="CBF85192.1"/>
    </source>
</evidence>
<protein>
    <recommendedName>
        <fullName evidence="4">NmrA-like domain-containing protein</fullName>
    </recommendedName>
</protein>
<dbReference type="GO" id="GO:0005634">
    <property type="term" value="C:nucleus"/>
    <property type="evidence" value="ECO:0000318"/>
    <property type="project" value="GO_Central"/>
</dbReference>
<feature type="chain" id="PRO_5002991638" description="NmrA-like domain-containing protein" evidence="3">
    <location>
        <begin position="24"/>
        <end position="318"/>
    </location>
</feature>
<evidence type="ECO:0000313" key="6">
    <source>
        <dbReference type="Proteomes" id="UP000000560"/>
    </source>
</evidence>
<dbReference type="eggNOG" id="ENOG502R80G">
    <property type="taxonomic scope" value="Eukaryota"/>
</dbReference>
<accession>C8VN93</accession>
<feature type="domain" description="NmrA-like" evidence="4">
    <location>
        <begin position="14"/>
        <end position="312"/>
    </location>
</feature>
<keyword evidence="6" id="KW-1185">Reference proteome</keyword>
<dbReference type="STRING" id="227321.C8VN93"/>
<organism evidence="5 6">
    <name type="scientific">Emericella nidulans (strain FGSC A4 / ATCC 38163 / CBS 112.46 / NRRL 194 / M139)</name>
    <name type="common">Aspergillus nidulans</name>
    <dbReference type="NCBI Taxonomy" id="227321"/>
    <lineage>
        <taxon>Eukaryota</taxon>
        <taxon>Fungi</taxon>
        <taxon>Dikarya</taxon>
        <taxon>Ascomycota</taxon>
        <taxon>Pezizomycotina</taxon>
        <taxon>Eurotiomycetes</taxon>
        <taxon>Eurotiomycetidae</taxon>
        <taxon>Eurotiales</taxon>
        <taxon>Aspergillaceae</taxon>
        <taxon>Aspergillus</taxon>
        <taxon>Aspergillus subgen. Nidulantes</taxon>
    </lineage>
</organism>
<dbReference type="KEGG" id="ani:ANIA_01600"/>
<dbReference type="Gene3D" id="3.90.25.10">
    <property type="entry name" value="UDP-galactose 4-epimerase, domain 1"/>
    <property type="match status" value="1"/>
</dbReference>
<comment type="similarity">
    <text evidence="1">Belongs to the NmrA-type oxidoreductase family.</text>
</comment>
<reference evidence="6" key="2">
    <citation type="journal article" date="2009" name="Fungal Genet. Biol.">
        <title>The 2008 update of the Aspergillus nidulans genome annotation: a community effort.</title>
        <authorList>
            <person name="Wortman J.R."/>
            <person name="Gilsenan J.M."/>
            <person name="Joardar V."/>
            <person name="Deegan J."/>
            <person name="Clutterbuck J."/>
            <person name="Andersen M.R."/>
            <person name="Archer D."/>
            <person name="Bencina M."/>
            <person name="Braus G."/>
            <person name="Coutinho P."/>
            <person name="von Dohren H."/>
            <person name="Doonan J."/>
            <person name="Driessen A.J."/>
            <person name="Durek P."/>
            <person name="Espeso E."/>
            <person name="Fekete E."/>
            <person name="Flipphi M."/>
            <person name="Estrada C.G."/>
            <person name="Geysens S."/>
            <person name="Goldman G."/>
            <person name="de Groot P.W."/>
            <person name="Hansen K."/>
            <person name="Harris S.D."/>
            <person name="Heinekamp T."/>
            <person name="Helmstaedt K."/>
            <person name="Henrissat B."/>
            <person name="Hofmann G."/>
            <person name="Homan T."/>
            <person name="Horio T."/>
            <person name="Horiuchi H."/>
            <person name="James S."/>
            <person name="Jones M."/>
            <person name="Karaffa L."/>
            <person name="Karanyi Z."/>
            <person name="Kato M."/>
            <person name="Keller N."/>
            <person name="Kelly D.E."/>
            <person name="Kiel J.A."/>
            <person name="Kim J.M."/>
            <person name="van der Klei I.J."/>
            <person name="Klis F.M."/>
            <person name="Kovalchuk A."/>
            <person name="Krasevec N."/>
            <person name="Kubicek C.P."/>
            <person name="Liu B."/>
            <person name="Maccabe A."/>
            <person name="Meyer V."/>
            <person name="Mirabito P."/>
            <person name="Miskei M."/>
            <person name="Mos M."/>
            <person name="Mullins J."/>
            <person name="Nelson D.R."/>
            <person name="Nielsen J."/>
            <person name="Oakley B.R."/>
            <person name="Osmani S.A."/>
            <person name="Pakula T."/>
            <person name="Paszewski A."/>
            <person name="Paulsen I."/>
            <person name="Pilsyk S."/>
            <person name="Pocsi I."/>
            <person name="Punt P.J."/>
            <person name="Ram A.F."/>
            <person name="Ren Q."/>
            <person name="Robellet X."/>
            <person name="Robson G."/>
            <person name="Seiboth B."/>
            <person name="van Solingen P."/>
            <person name="Specht T."/>
            <person name="Sun J."/>
            <person name="Taheri-Talesh N."/>
            <person name="Takeshita N."/>
            <person name="Ussery D."/>
            <person name="vanKuyk P.A."/>
            <person name="Visser H."/>
            <person name="van de Vondervoort P.J."/>
            <person name="de Vries R.P."/>
            <person name="Walton J."/>
            <person name="Xiang X."/>
            <person name="Xiong Y."/>
            <person name="Zeng A.P."/>
            <person name="Brandt B.W."/>
            <person name="Cornell M.J."/>
            <person name="van den Hondel C.A."/>
            <person name="Visser J."/>
            <person name="Oliver S.G."/>
            <person name="Turner G."/>
        </authorList>
    </citation>
    <scope>GENOME REANNOTATION</scope>
    <source>
        <strain evidence="6">FGSC A4 / ATCC 38163 / CBS 112.46 / NRRL 194 / M139</strain>
    </source>
</reference>
<sequence>MPSGRSNSNITMAQLLVVLGATGQQGISVINHVLSDPILSSKYSIRGVTRDASKPAAQDLMMKSLDIVSADFDDPASIYAALRGAHTVFAMTCTIYDEHAKTREEDQGKTIADAAVAVGARYLIWSTATHAGNTSGGKYSVPAFDVRWDVEQYIRGLPIQSAFVAPATFMQNLRDMMAPQPCEDGTYAIANIHSPQTRFPWLDVVADLGKFVGAILEQPEKYDGKVLGASSCIHSLVEVAQILSKVSGRTVKYVVMPESKFRSFCPPDGADSIVNMFLFIQDYGYYGVETEKVVEWSIQQVTGRLITIEEFAKTLHFA</sequence>
<dbReference type="Pfam" id="PF05368">
    <property type="entry name" value="NmrA"/>
    <property type="match status" value="1"/>
</dbReference>
<dbReference type="AlphaFoldDB" id="C8VN93"/>
<dbReference type="GeneID" id="2875496"/>
<dbReference type="InterPro" id="IPR008030">
    <property type="entry name" value="NmrA-like"/>
</dbReference>
<keyword evidence="2" id="KW-0521">NADP</keyword>
<reference evidence="6" key="1">
    <citation type="journal article" date="2005" name="Nature">
        <title>Sequencing of Aspergillus nidulans and comparative analysis with A. fumigatus and A. oryzae.</title>
        <authorList>
            <person name="Galagan J.E."/>
            <person name="Calvo S.E."/>
            <person name="Cuomo C."/>
            <person name="Ma L.J."/>
            <person name="Wortman J.R."/>
            <person name="Batzoglou S."/>
            <person name="Lee S.I."/>
            <person name="Basturkmen M."/>
            <person name="Spevak C.C."/>
            <person name="Clutterbuck J."/>
            <person name="Kapitonov V."/>
            <person name="Jurka J."/>
            <person name="Scazzocchio C."/>
            <person name="Farman M."/>
            <person name="Butler J."/>
            <person name="Purcell S."/>
            <person name="Harris S."/>
            <person name="Braus G.H."/>
            <person name="Draht O."/>
            <person name="Busch S."/>
            <person name="D'Enfert C."/>
            <person name="Bouchier C."/>
            <person name="Goldman G.H."/>
            <person name="Bell-Pedersen D."/>
            <person name="Griffiths-Jones S."/>
            <person name="Doonan J.H."/>
            <person name="Yu J."/>
            <person name="Vienken K."/>
            <person name="Pain A."/>
            <person name="Freitag M."/>
            <person name="Selker E.U."/>
            <person name="Archer D.B."/>
            <person name="Penalva M.A."/>
            <person name="Oakley B.R."/>
            <person name="Momany M."/>
            <person name="Tanaka T."/>
            <person name="Kumagai T."/>
            <person name="Asai K."/>
            <person name="Machida M."/>
            <person name="Nierman W.C."/>
            <person name="Denning D.W."/>
            <person name="Caddick M."/>
            <person name="Hynes M."/>
            <person name="Paoletti M."/>
            <person name="Fischer R."/>
            <person name="Miller B."/>
            <person name="Dyer P."/>
            <person name="Sachs M.S."/>
            <person name="Osmani S.A."/>
            <person name="Birren B.W."/>
        </authorList>
    </citation>
    <scope>NUCLEOTIDE SEQUENCE [LARGE SCALE GENOMIC DNA]</scope>
    <source>
        <strain evidence="6">FGSC A4 / ATCC 38163 / CBS 112.46 / NRRL 194 / M139</strain>
    </source>
</reference>
<dbReference type="InterPro" id="IPR051164">
    <property type="entry name" value="NmrA-like_oxidored"/>
</dbReference>
<dbReference type="RefSeq" id="XP_659204.2">
    <property type="nucleotide sequence ID" value="XM_654112.2"/>
</dbReference>
<dbReference type="CDD" id="cd05251">
    <property type="entry name" value="NmrA_like_SDR_a"/>
    <property type="match status" value="1"/>
</dbReference>
<evidence type="ECO:0000256" key="3">
    <source>
        <dbReference type="SAM" id="SignalP"/>
    </source>
</evidence>
<dbReference type="VEuPathDB" id="FungiDB:AN1600"/>
<name>C8VN93_EMENI</name>
<dbReference type="HOGENOM" id="CLU_007383_8_1_1"/>
<evidence type="ECO:0000256" key="2">
    <source>
        <dbReference type="ARBA" id="ARBA00022857"/>
    </source>
</evidence>